<reference evidence="1 2" key="1">
    <citation type="submission" date="2018-08" db="EMBL/GenBank/DDBJ databases">
        <title>Recombination of ecologically and evolutionarily significant loci maintains genetic cohesion in the Pseudomonas syringae species complex.</title>
        <authorList>
            <person name="Dillon M."/>
            <person name="Thakur S."/>
            <person name="Almeida R.N.D."/>
            <person name="Weir B.S."/>
            <person name="Guttman D.S."/>
        </authorList>
    </citation>
    <scope>NUCLEOTIDE SEQUENCE [LARGE SCALE GENOMIC DNA]</scope>
    <source>
        <strain evidence="1 2">19322</strain>
    </source>
</reference>
<protein>
    <submittedName>
        <fullName evidence="1">Uncharacterized protein</fullName>
    </submittedName>
</protein>
<dbReference type="EMBL" id="RBNS01000193">
    <property type="protein sequence ID" value="RML52448.1"/>
    <property type="molecule type" value="Genomic_DNA"/>
</dbReference>
<gene>
    <name evidence="1" type="ORF">ALQ94_101848</name>
</gene>
<evidence type="ECO:0000313" key="1">
    <source>
        <dbReference type="EMBL" id="RML52448.1"/>
    </source>
</evidence>
<evidence type="ECO:0000313" key="2">
    <source>
        <dbReference type="Proteomes" id="UP000277952"/>
    </source>
</evidence>
<comment type="caution">
    <text evidence="1">The sequence shown here is derived from an EMBL/GenBank/DDBJ whole genome shotgun (WGS) entry which is preliminary data.</text>
</comment>
<name>A0A3M2WNV9_PSEA0</name>
<accession>A0A3M2WNV9</accession>
<dbReference type="AlphaFoldDB" id="A0A3M2WNV9"/>
<sequence>MWVAVVGEDWEEGAVVLWLERPFQTIQDMLSDASQAQNLALQLAAEPAGSGEAWVEM</sequence>
<proteinExistence type="predicted"/>
<dbReference type="Proteomes" id="UP000277952">
    <property type="component" value="Unassembled WGS sequence"/>
</dbReference>
<organism evidence="1 2">
    <name type="scientific">Pseudomonas amygdali pv. morsprunorum</name>
    <dbReference type="NCBI Taxonomy" id="129138"/>
    <lineage>
        <taxon>Bacteria</taxon>
        <taxon>Pseudomonadati</taxon>
        <taxon>Pseudomonadota</taxon>
        <taxon>Gammaproteobacteria</taxon>
        <taxon>Pseudomonadales</taxon>
        <taxon>Pseudomonadaceae</taxon>
        <taxon>Pseudomonas</taxon>
        <taxon>Pseudomonas amygdali</taxon>
    </lineage>
</organism>